<dbReference type="EMBL" id="DRMJ01000163">
    <property type="protein sequence ID" value="HHL42624.1"/>
    <property type="molecule type" value="Genomic_DNA"/>
</dbReference>
<gene>
    <name evidence="3" type="ORF">ENJ42_03315</name>
</gene>
<organism evidence="3">
    <name type="scientific">Hellea balneolensis</name>
    <dbReference type="NCBI Taxonomy" id="287478"/>
    <lineage>
        <taxon>Bacteria</taxon>
        <taxon>Pseudomonadati</taxon>
        <taxon>Pseudomonadota</taxon>
        <taxon>Alphaproteobacteria</taxon>
        <taxon>Maricaulales</taxon>
        <taxon>Robiginitomaculaceae</taxon>
        <taxon>Hellea</taxon>
    </lineage>
</organism>
<protein>
    <submittedName>
        <fullName evidence="3">Pilus assembly protein</fullName>
    </submittedName>
</protein>
<evidence type="ECO:0000256" key="1">
    <source>
        <dbReference type="SAM" id="Phobius"/>
    </source>
</evidence>
<name>A0A7C5R065_9PROT</name>
<reference evidence="3" key="1">
    <citation type="journal article" date="2020" name="mSystems">
        <title>Genome- and Community-Level Interaction Insights into Carbon Utilization and Element Cycling Functions of Hydrothermarchaeota in Hydrothermal Sediment.</title>
        <authorList>
            <person name="Zhou Z."/>
            <person name="Liu Y."/>
            <person name="Xu W."/>
            <person name="Pan J."/>
            <person name="Luo Z.H."/>
            <person name="Li M."/>
        </authorList>
    </citation>
    <scope>NUCLEOTIDE SEQUENCE [LARGE SCALE GENOMIC DNA]</scope>
    <source>
        <strain evidence="3">HyVt-485</strain>
    </source>
</reference>
<feature type="domain" description="TadE-like" evidence="2">
    <location>
        <begin position="22"/>
        <end position="64"/>
    </location>
</feature>
<evidence type="ECO:0000259" key="2">
    <source>
        <dbReference type="Pfam" id="PF07811"/>
    </source>
</evidence>
<feature type="transmembrane region" description="Helical" evidence="1">
    <location>
        <begin position="21"/>
        <end position="51"/>
    </location>
</feature>
<comment type="caution">
    <text evidence="3">The sequence shown here is derived from an EMBL/GenBank/DDBJ whole genome shotgun (WGS) entry which is preliminary data.</text>
</comment>
<evidence type="ECO:0000313" key="3">
    <source>
        <dbReference type="EMBL" id="HHL42624.1"/>
    </source>
</evidence>
<dbReference type="Pfam" id="PF07811">
    <property type="entry name" value="TadE"/>
    <property type="match status" value="1"/>
</dbReference>
<dbReference type="InterPro" id="IPR012495">
    <property type="entry name" value="TadE-like_dom"/>
</dbReference>
<accession>A0A7C5R065</accession>
<keyword evidence="1" id="KW-1133">Transmembrane helix</keyword>
<keyword evidence="1" id="KW-0472">Membrane</keyword>
<dbReference type="Proteomes" id="UP000885830">
    <property type="component" value="Unassembled WGS sequence"/>
</dbReference>
<proteinExistence type="predicted"/>
<dbReference type="AlphaFoldDB" id="A0A7C5R065"/>
<sequence length="190" mass="20226">MLKRSKSKKLQFLRRFRKDGQGATAIEFAILGIPFAALLFGIVEISVLFFITSTTEHAVTSVARKIRTGEFQVADGTEAGFKAAVCAAMAGVGNCNRLRVDVVTAGTGKFTDLVLPVSPPVCDPNDDVCKENPPAMPPDNYNDSGSGDVVIVRVQYVHQLAVPSALTGLANSSGNTHVISIATAFRNEPF</sequence>
<keyword evidence="1" id="KW-0812">Transmembrane</keyword>